<reference evidence="1 2" key="1">
    <citation type="submission" date="2024-01" db="EMBL/GenBank/DDBJ databases">
        <title>Genome assemblies of Stephania.</title>
        <authorList>
            <person name="Yang L."/>
        </authorList>
    </citation>
    <scope>NUCLEOTIDE SEQUENCE [LARGE SCALE GENOMIC DNA]</scope>
    <source>
        <strain evidence="1">JXDWG</strain>
        <tissue evidence="1">Leaf</tissue>
    </source>
</reference>
<comment type="caution">
    <text evidence="1">The sequence shown here is derived from an EMBL/GenBank/DDBJ whole genome shotgun (WGS) entry which is preliminary data.</text>
</comment>
<protein>
    <submittedName>
        <fullName evidence="1">Uncharacterized protein</fullName>
    </submittedName>
</protein>
<name>A0AAP0L8J9_9MAGN</name>
<dbReference type="AlphaFoldDB" id="A0AAP0L8J9"/>
<keyword evidence="2" id="KW-1185">Reference proteome</keyword>
<proteinExistence type="predicted"/>
<evidence type="ECO:0000313" key="1">
    <source>
        <dbReference type="EMBL" id="KAK9166431.1"/>
    </source>
</evidence>
<dbReference type="EMBL" id="JBBNAG010000001">
    <property type="protein sequence ID" value="KAK9166431.1"/>
    <property type="molecule type" value="Genomic_DNA"/>
</dbReference>
<sequence>MALFCHLVSRQDGKETVTYNVGLQVKGGDRRRSNLRRWRLKFRHIFLVAD</sequence>
<dbReference type="Proteomes" id="UP001419268">
    <property type="component" value="Unassembled WGS sequence"/>
</dbReference>
<evidence type="ECO:0000313" key="2">
    <source>
        <dbReference type="Proteomes" id="UP001419268"/>
    </source>
</evidence>
<organism evidence="1 2">
    <name type="scientific">Stephania cephalantha</name>
    <dbReference type="NCBI Taxonomy" id="152367"/>
    <lineage>
        <taxon>Eukaryota</taxon>
        <taxon>Viridiplantae</taxon>
        <taxon>Streptophyta</taxon>
        <taxon>Embryophyta</taxon>
        <taxon>Tracheophyta</taxon>
        <taxon>Spermatophyta</taxon>
        <taxon>Magnoliopsida</taxon>
        <taxon>Ranunculales</taxon>
        <taxon>Menispermaceae</taxon>
        <taxon>Menispermoideae</taxon>
        <taxon>Cissampelideae</taxon>
        <taxon>Stephania</taxon>
    </lineage>
</organism>
<accession>A0AAP0L8J9</accession>
<gene>
    <name evidence="1" type="ORF">Scep_001622</name>
</gene>